<feature type="domain" description="Solute-binding protein family 5" evidence="6">
    <location>
        <begin position="76"/>
        <end position="425"/>
    </location>
</feature>
<sequence>MFRRSLLRTTLLTGLVPLVPAAFSPARAQAAAKEELVVDLASDPATLDPHLQWNTDSYTVYRNIFDNLVTRDGTGKIVPQVASGWKYADDTTLVFDIRSDITFHDGTKLTPADVVFSILRIIDPALKSPQLSQYDQITGAEVTGASQVTVKTKTAYPALLAQLVKLSIVPEAVVKRVGNGDFNQNPVGSGPYKLKAWQRGVQTVLERNDTYWRGKPPFRTVTFRAVPDVPTRVADLRAGRADIVTGLTPDDAEALKSERAVQVLSAPTERVAYLSVNALAGPTKDVRVRQAIAMAIDRDTLIEALQQGYAKPVNEVLTPANFGYTDKVQPWPYDPAKARALLKEAGAEGATITFISSPSYDRRLNEAVQQMLGEVGLKVSIEMMDQPTFLRRRQGDPENAGALSQGRWSCACQDADGVIFPLFRSGSIWAKYGNPEFDREVDAARSTLDEAARKAHYERAFAILREDVPGIGLFQDVAIYGARREIKWQPTANEAFFVMDMQWQA</sequence>
<protein>
    <submittedName>
        <fullName evidence="7">ABC transporter substrate-binding protein</fullName>
    </submittedName>
</protein>
<dbReference type="Gene3D" id="3.40.190.10">
    <property type="entry name" value="Periplasmic binding protein-like II"/>
    <property type="match status" value="1"/>
</dbReference>
<evidence type="ECO:0000256" key="2">
    <source>
        <dbReference type="ARBA" id="ARBA00005695"/>
    </source>
</evidence>
<dbReference type="PANTHER" id="PTHR30290:SF9">
    <property type="entry name" value="OLIGOPEPTIDE-BINDING PROTEIN APPA"/>
    <property type="match status" value="1"/>
</dbReference>
<dbReference type="Pfam" id="PF00496">
    <property type="entry name" value="SBP_bac_5"/>
    <property type="match status" value="1"/>
</dbReference>
<evidence type="ECO:0000256" key="3">
    <source>
        <dbReference type="ARBA" id="ARBA00022448"/>
    </source>
</evidence>
<dbReference type="SUPFAM" id="SSF53850">
    <property type="entry name" value="Periplasmic binding protein-like II"/>
    <property type="match status" value="1"/>
</dbReference>
<keyword evidence="3" id="KW-0813">Transport</keyword>
<evidence type="ECO:0000259" key="6">
    <source>
        <dbReference type="Pfam" id="PF00496"/>
    </source>
</evidence>
<gene>
    <name evidence="7" type="ORF">ACFFGY_09410</name>
</gene>
<dbReference type="Gene3D" id="3.90.76.10">
    <property type="entry name" value="Dipeptide-binding Protein, Domain 1"/>
    <property type="match status" value="1"/>
</dbReference>
<dbReference type="InterPro" id="IPR006311">
    <property type="entry name" value="TAT_signal"/>
</dbReference>
<feature type="signal peptide" evidence="5">
    <location>
        <begin position="1"/>
        <end position="30"/>
    </location>
</feature>
<evidence type="ECO:0000313" key="8">
    <source>
        <dbReference type="Proteomes" id="UP001589865"/>
    </source>
</evidence>
<comment type="caution">
    <text evidence="7">The sequence shown here is derived from an EMBL/GenBank/DDBJ whole genome shotgun (WGS) entry which is preliminary data.</text>
</comment>
<evidence type="ECO:0000313" key="7">
    <source>
        <dbReference type="EMBL" id="MFC0408463.1"/>
    </source>
</evidence>
<dbReference type="InterPro" id="IPR030678">
    <property type="entry name" value="Peptide/Ni-bd"/>
</dbReference>
<dbReference type="Gene3D" id="3.10.105.10">
    <property type="entry name" value="Dipeptide-binding Protein, Domain 3"/>
    <property type="match status" value="1"/>
</dbReference>
<reference evidence="7 8" key="1">
    <citation type="submission" date="2024-09" db="EMBL/GenBank/DDBJ databases">
        <authorList>
            <person name="Sun Q."/>
            <person name="Mori K."/>
        </authorList>
    </citation>
    <scope>NUCLEOTIDE SEQUENCE [LARGE SCALE GENOMIC DNA]</scope>
    <source>
        <strain evidence="7 8">TBRC 5777</strain>
    </source>
</reference>
<organism evidence="7 8">
    <name type="scientific">Roseomonas elaeocarpi</name>
    <dbReference type="NCBI Taxonomy" id="907779"/>
    <lineage>
        <taxon>Bacteria</taxon>
        <taxon>Pseudomonadati</taxon>
        <taxon>Pseudomonadota</taxon>
        <taxon>Alphaproteobacteria</taxon>
        <taxon>Acetobacterales</taxon>
        <taxon>Roseomonadaceae</taxon>
        <taxon>Roseomonas</taxon>
    </lineage>
</organism>
<name>A0ABV6JV65_9PROT</name>
<comment type="subcellular location">
    <subcellularLocation>
        <location evidence="1">Periplasm</location>
    </subcellularLocation>
</comment>
<dbReference type="PANTHER" id="PTHR30290">
    <property type="entry name" value="PERIPLASMIC BINDING COMPONENT OF ABC TRANSPORTER"/>
    <property type="match status" value="1"/>
</dbReference>
<keyword evidence="4 5" id="KW-0732">Signal</keyword>
<dbReference type="Proteomes" id="UP001589865">
    <property type="component" value="Unassembled WGS sequence"/>
</dbReference>
<evidence type="ECO:0000256" key="5">
    <source>
        <dbReference type="SAM" id="SignalP"/>
    </source>
</evidence>
<dbReference type="InterPro" id="IPR000914">
    <property type="entry name" value="SBP_5_dom"/>
</dbReference>
<dbReference type="RefSeq" id="WP_377044215.1">
    <property type="nucleotide sequence ID" value="NZ_JBHLUN010000006.1"/>
</dbReference>
<dbReference type="PIRSF" id="PIRSF002741">
    <property type="entry name" value="MppA"/>
    <property type="match status" value="1"/>
</dbReference>
<dbReference type="InterPro" id="IPR039424">
    <property type="entry name" value="SBP_5"/>
</dbReference>
<dbReference type="PROSITE" id="PS51318">
    <property type="entry name" value="TAT"/>
    <property type="match status" value="1"/>
</dbReference>
<dbReference type="EMBL" id="JBHLUN010000006">
    <property type="protein sequence ID" value="MFC0408463.1"/>
    <property type="molecule type" value="Genomic_DNA"/>
</dbReference>
<feature type="chain" id="PRO_5047223894" evidence="5">
    <location>
        <begin position="31"/>
        <end position="505"/>
    </location>
</feature>
<dbReference type="CDD" id="cd08515">
    <property type="entry name" value="PBP2_NikA_DppA_OppA_like_10"/>
    <property type="match status" value="1"/>
</dbReference>
<evidence type="ECO:0000256" key="1">
    <source>
        <dbReference type="ARBA" id="ARBA00004418"/>
    </source>
</evidence>
<proteinExistence type="inferred from homology"/>
<accession>A0ABV6JV65</accession>
<comment type="similarity">
    <text evidence="2">Belongs to the bacterial solute-binding protein 5 family.</text>
</comment>
<evidence type="ECO:0000256" key="4">
    <source>
        <dbReference type="ARBA" id="ARBA00022729"/>
    </source>
</evidence>
<keyword evidence="8" id="KW-1185">Reference proteome</keyword>